<reference evidence="3" key="1">
    <citation type="submission" date="2023-06" db="EMBL/GenBank/DDBJ databases">
        <title>Genomic analysis of the entomopathogenic nematode Steinernema hermaphroditum.</title>
        <authorList>
            <person name="Schwarz E.M."/>
            <person name="Heppert J.K."/>
            <person name="Baniya A."/>
            <person name="Schwartz H.T."/>
            <person name="Tan C.-H."/>
            <person name="Antoshechkin I."/>
            <person name="Sternberg P.W."/>
            <person name="Goodrich-Blair H."/>
            <person name="Dillman A.R."/>
        </authorList>
    </citation>
    <scope>NUCLEOTIDE SEQUENCE</scope>
    <source>
        <strain evidence="3">PS9179</strain>
        <tissue evidence="3">Whole animal</tissue>
    </source>
</reference>
<evidence type="ECO:0000313" key="3">
    <source>
        <dbReference type="EMBL" id="KAK0414181.1"/>
    </source>
</evidence>
<feature type="transmembrane region" description="Helical" evidence="1">
    <location>
        <begin position="125"/>
        <end position="146"/>
    </location>
</feature>
<proteinExistence type="predicted"/>
<accession>A0AA39LXT5</accession>
<keyword evidence="4" id="KW-1185">Reference proteome</keyword>
<sequence>MVETSLSDQVRAANLMVLFGMLGVTIDGYVIYAIAKYKFFGHSFGAITISQMVATCGNSFMFATLVGPITMLHVNLHSTYWGARIGQILMVFWNASLFSHLLTAINRFVNLYFPYKYEVIFNETVTYVSIAFVWLLSIAQGIPYFWPECTLQFDTDLFTFNFIKTDCSYIIGNYLDFHLSIGVVFLIACIDFGSYLKIRRLQKNGALHLKSKDVKFFFQAWVQLLASVTELVLYFVIAPSTINHKWTHFCLTTLAWISVELVDGLVVILFNRDMRKNLTEPKPQISNNTKALPALRSPDARVHNMINV</sequence>
<protein>
    <recommendedName>
        <fullName evidence="2">7TM GPCR serpentine receptor class x (Srx) domain-containing protein</fullName>
    </recommendedName>
</protein>
<feature type="transmembrane region" description="Helical" evidence="1">
    <location>
        <begin position="44"/>
        <end position="65"/>
    </location>
</feature>
<feature type="transmembrane region" description="Helical" evidence="1">
    <location>
        <begin position="216"/>
        <end position="237"/>
    </location>
</feature>
<evidence type="ECO:0000256" key="1">
    <source>
        <dbReference type="SAM" id="Phobius"/>
    </source>
</evidence>
<dbReference type="CDD" id="cd00637">
    <property type="entry name" value="7tm_classA_rhodopsin-like"/>
    <property type="match status" value="1"/>
</dbReference>
<feature type="domain" description="7TM GPCR serpentine receptor class x (Srx)" evidence="2">
    <location>
        <begin position="19"/>
        <end position="271"/>
    </location>
</feature>
<dbReference type="Gene3D" id="1.20.1070.10">
    <property type="entry name" value="Rhodopsin 7-helix transmembrane proteins"/>
    <property type="match status" value="1"/>
</dbReference>
<keyword evidence="1" id="KW-0812">Transmembrane</keyword>
<dbReference type="Pfam" id="PF10328">
    <property type="entry name" value="7TM_GPCR_Srx"/>
    <property type="match status" value="1"/>
</dbReference>
<gene>
    <name evidence="3" type="ORF">QR680_007187</name>
</gene>
<dbReference type="PANTHER" id="PTHR23017:SF3">
    <property type="entry name" value="G-PROTEIN COUPLED RECEPTORS FAMILY 1 PROFILE DOMAIN-CONTAINING PROTEIN"/>
    <property type="match status" value="1"/>
</dbReference>
<organism evidence="3 4">
    <name type="scientific">Steinernema hermaphroditum</name>
    <dbReference type="NCBI Taxonomy" id="289476"/>
    <lineage>
        <taxon>Eukaryota</taxon>
        <taxon>Metazoa</taxon>
        <taxon>Ecdysozoa</taxon>
        <taxon>Nematoda</taxon>
        <taxon>Chromadorea</taxon>
        <taxon>Rhabditida</taxon>
        <taxon>Tylenchina</taxon>
        <taxon>Panagrolaimomorpha</taxon>
        <taxon>Strongyloidoidea</taxon>
        <taxon>Steinernematidae</taxon>
        <taxon>Steinernema</taxon>
    </lineage>
</organism>
<keyword evidence="1" id="KW-0472">Membrane</keyword>
<dbReference type="Proteomes" id="UP001175271">
    <property type="component" value="Unassembled WGS sequence"/>
</dbReference>
<feature type="transmembrane region" description="Helical" evidence="1">
    <location>
        <begin position="249"/>
        <end position="270"/>
    </location>
</feature>
<comment type="caution">
    <text evidence="3">The sequence shown here is derived from an EMBL/GenBank/DDBJ whole genome shotgun (WGS) entry which is preliminary data.</text>
</comment>
<name>A0AA39LXT5_9BILA</name>
<evidence type="ECO:0000313" key="4">
    <source>
        <dbReference type="Proteomes" id="UP001175271"/>
    </source>
</evidence>
<dbReference type="SUPFAM" id="SSF81321">
    <property type="entry name" value="Family A G protein-coupled receptor-like"/>
    <property type="match status" value="1"/>
</dbReference>
<dbReference type="PANTHER" id="PTHR23017">
    <property type="entry name" value="SERPENTINE RECEPTOR, CLASS X"/>
    <property type="match status" value="1"/>
</dbReference>
<dbReference type="EMBL" id="JAUCMV010000003">
    <property type="protein sequence ID" value="KAK0414181.1"/>
    <property type="molecule type" value="Genomic_DNA"/>
</dbReference>
<feature type="transmembrane region" description="Helical" evidence="1">
    <location>
        <begin position="85"/>
        <end position="105"/>
    </location>
</feature>
<dbReference type="AlphaFoldDB" id="A0AA39LXT5"/>
<feature type="transmembrane region" description="Helical" evidence="1">
    <location>
        <begin position="12"/>
        <end position="32"/>
    </location>
</feature>
<feature type="transmembrane region" description="Helical" evidence="1">
    <location>
        <begin position="177"/>
        <end position="196"/>
    </location>
</feature>
<keyword evidence="1" id="KW-1133">Transmembrane helix</keyword>
<evidence type="ECO:0000259" key="2">
    <source>
        <dbReference type="Pfam" id="PF10328"/>
    </source>
</evidence>
<dbReference type="InterPro" id="IPR019430">
    <property type="entry name" value="7TM_GPCR_serpentine_rcpt_Srx"/>
</dbReference>